<comment type="caution">
    <text evidence="1">The sequence shown here is derived from an EMBL/GenBank/DDBJ whole genome shotgun (WGS) entry which is preliminary data.</text>
</comment>
<gene>
    <name evidence="1" type="ORF">AAA799D11_01254</name>
</gene>
<evidence type="ECO:0000313" key="2">
    <source>
        <dbReference type="Proteomes" id="UP000029386"/>
    </source>
</evidence>
<feature type="non-terminal residue" evidence="1">
    <location>
        <position position="1"/>
    </location>
</feature>
<organism evidence="1 2">
    <name type="scientific">Marine Group I thaumarchaeote SCGC AAA799-D11</name>
    <dbReference type="NCBI Taxonomy" id="1502291"/>
    <lineage>
        <taxon>Archaea</taxon>
        <taxon>Nitrososphaerota</taxon>
        <taxon>Marine Group I</taxon>
    </lineage>
</organism>
<dbReference type="Proteomes" id="UP000029386">
    <property type="component" value="Unassembled WGS sequence"/>
</dbReference>
<evidence type="ECO:0000313" key="1">
    <source>
        <dbReference type="EMBL" id="KFM15495.1"/>
    </source>
</evidence>
<dbReference type="AlphaFoldDB" id="A0A087RPU1"/>
<protein>
    <submittedName>
        <fullName evidence="1">Uncharacterized protein</fullName>
    </submittedName>
</protein>
<dbReference type="EMBL" id="JOSY01000054">
    <property type="protein sequence ID" value="KFM15495.1"/>
    <property type="molecule type" value="Genomic_DNA"/>
</dbReference>
<accession>A0A087RPU1</accession>
<name>A0A087RPU1_9ARCH</name>
<keyword evidence="2" id="KW-1185">Reference proteome</keyword>
<proteinExistence type="predicted"/>
<sequence>EPNTSDKIKERFADTFSYL</sequence>
<reference evidence="1 2" key="1">
    <citation type="submission" date="2014-06" db="EMBL/GenBank/DDBJ databases">
        <authorList>
            <person name="Ngugi D.K."/>
            <person name="Blom J."/>
            <person name="Alam I."/>
            <person name="Rashid M."/>
            <person name="Baalawi W."/>
            <person name="Zhang G."/>
            <person name="Hikmawan T."/>
            <person name="Guan Y."/>
            <person name="Antunes A."/>
            <person name="Siam R."/>
            <person name="El-Dorry H."/>
            <person name="Bajic V."/>
            <person name="Stingl U."/>
        </authorList>
    </citation>
    <scope>NUCLEOTIDE SEQUENCE [LARGE SCALE GENOMIC DNA]</scope>
    <source>
        <strain evidence="1">SCGC AAA799-D11</strain>
    </source>
</reference>